<sequence>MHPALPTLSLIISNDFLILTVARRDTFFTKLYWVTWWDCLSATMVVKIQPQCTPLAKLPSSADSCLAASPSLRDILQFWGGGSRRGQGWPHYAWHRPSRGGHLARQHPGSGYLRKEHNGERFMDGSLSVPGSLSFITAEQRFQEGTCFEEPQPLCPSQTTLVDPVMNLASSNNGANQ</sequence>
<organism evidence="1 2">
    <name type="scientific">Dissostichus mawsoni</name>
    <name type="common">Antarctic cod</name>
    <dbReference type="NCBI Taxonomy" id="36200"/>
    <lineage>
        <taxon>Eukaryota</taxon>
        <taxon>Metazoa</taxon>
        <taxon>Chordata</taxon>
        <taxon>Craniata</taxon>
        <taxon>Vertebrata</taxon>
        <taxon>Euteleostomi</taxon>
        <taxon>Actinopterygii</taxon>
        <taxon>Neopterygii</taxon>
        <taxon>Teleostei</taxon>
        <taxon>Neoteleostei</taxon>
        <taxon>Acanthomorphata</taxon>
        <taxon>Eupercaria</taxon>
        <taxon>Perciformes</taxon>
        <taxon>Notothenioidei</taxon>
        <taxon>Nototheniidae</taxon>
        <taxon>Dissostichus</taxon>
    </lineage>
</organism>
<name>A0A7J5XPI5_DISMA</name>
<proteinExistence type="predicted"/>
<dbReference type="AlphaFoldDB" id="A0A7J5XPI5"/>
<reference evidence="1 2" key="1">
    <citation type="submission" date="2020-03" db="EMBL/GenBank/DDBJ databases">
        <title>Dissostichus mawsoni Genome sequencing and assembly.</title>
        <authorList>
            <person name="Park H."/>
        </authorList>
    </citation>
    <scope>NUCLEOTIDE SEQUENCE [LARGE SCALE GENOMIC DNA]</scope>
    <source>
        <strain evidence="1">DM0001</strain>
        <tissue evidence="1">Muscle</tissue>
    </source>
</reference>
<evidence type="ECO:0000313" key="2">
    <source>
        <dbReference type="Proteomes" id="UP000518266"/>
    </source>
</evidence>
<evidence type="ECO:0000313" key="1">
    <source>
        <dbReference type="EMBL" id="KAF3838497.1"/>
    </source>
</evidence>
<dbReference type="Proteomes" id="UP000518266">
    <property type="component" value="Unassembled WGS sequence"/>
</dbReference>
<comment type="caution">
    <text evidence="1">The sequence shown here is derived from an EMBL/GenBank/DDBJ whole genome shotgun (WGS) entry which is preliminary data.</text>
</comment>
<protein>
    <submittedName>
        <fullName evidence="1">Uncharacterized protein</fullName>
    </submittedName>
</protein>
<gene>
    <name evidence="1" type="ORF">F7725_010265</name>
</gene>
<dbReference type="OrthoDB" id="10591227at2759"/>
<dbReference type="EMBL" id="JAAKFY010000022">
    <property type="protein sequence ID" value="KAF3838497.1"/>
    <property type="molecule type" value="Genomic_DNA"/>
</dbReference>
<accession>A0A7J5XPI5</accession>
<keyword evidence="2" id="KW-1185">Reference proteome</keyword>